<dbReference type="GO" id="GO:0005634">
    <property type="term" value="C:nucleus"/>
    <property type="evidence" value="ECO:0007669"/>
    <property type="project" value="UniProtKB-SubCell"/>
</dbReference>
<evidence type="ECO:0000256" key="1">
    <source>
        <dbReference type="ARBA" id="ARBA00004123"/>
    </source>
</evidence>
<feature type="domain" description="C2H2-type" evidence="13">
    <location>
        <begin position="381"/>
        <end position="408"/>
    </location>
</feature>
<evidence type="ECO:0000256" key="12">
    <source>
        <dbReference type="SAM" id="MobiDB-lite"/>
    </source>
</evidence>
<dbReference type="Pfam" id="PF00096">
    <property type="entry name" value="zf-C2H2"/>
    <property type="match status" value="5"/>
</dbReference>
<feature type="domain" description="C2H2-type" evidence="13">
    <location>
        <begin position="325"/>
        <end position="352"/>
    </location>
</feature>
<dbReference type="SUPFAM" id="SSF109640">
    <property type="entry name" value="KRAB domain (Kruppel-associated box)"/>
    <property type="match status" value="1"/>
</dbReference>
<dbReference type="Proteomes" id="UP000504623">
    <property type="component" value="Unplaced"/>
</dbReference>
<dbReference type="InterPro" id="IPR001909">
    <property type="entry name" value="KRAB"/>
</dbReference>
<dbReference type="PROSITE" id="PS00028">
    <property type="entry name" value="ZINC_FINGER_C2H2_1"/>
    <property type="match status" value="7"/>
</dbReference>
<dbReference type="FunFam" id="3.30.160.60:FF:000384">
    <property type="entry name" value="Zinc finger protein 550"/>
    <property type="match status" value="1"/>
</dbReference>
<evidence type="ECO:0000256" key="5">
    <source>
        <dbReference type="ARBA" id="ARBA00022771"/>
    </source>
</evidence>
<dbReference type="PANTHER" id="PTHR23234">
    <property type="entry name" value="ZNF44 PROTEIN"/>
    <property type="match status" value="1"/>
</dbReference>
<evidence type="ECO:0000256" key="10">
    <source>
        <dbReference type="ARBA" id="ARBA00023242"/>
    </source>
</evidence>
<dbReference type="GO" id="GO:0003677">
    <property type="term" value="F:DNA binding"/>
    <property type="evidence" value="ECO:0007669"/>
    <property type="project" value="UniProtKB-KW"/>
</dbReference>
<keyword evidence="7" id="KW-0805">Transcription regulation</keyword>
<keyword evidence="4" id="KW-0677">Repeat</keyword>
<dbReference type="RefSeq" id="XP_006869122.1">
    <property type="nucleotide sequence ID" value="XM_006869060.1"/>
</dbReference>
<dbReference type="SMART" id="SM00355">
    <property type="entry name" value="ZnF_C2H2"/>
    <property type="match status" value="7"/>
</dbReference>
<evidence type="ECO:0000256" key="9">
    <source>
        <dbReference type="ARBA" id="ARBA00023163"/>
    </source>
</evidence>
<evidence type="ECO:0000259" key="13">
    <source>
        <dbReference type="PROSITE" id="PS50157"/>
    </source>
</evidence>
<feature type="domain" description="C2H2-type" evidence="13">
    <location>
        <begin position="409"/>
        <end position="436"/>
    </location>
</feature>
<dbReference type="InterPro" id="IPR013087">
    <property type="entry name" value="Znf_C2H2_type"/>
</dbReference>
<keyword evidence="9" id="KW-0804">Transcription</keyword>
<proteinExistence type="inferred from homology"/>
<dbReference type="PROSITE" id="PS50157">
    <property type="entry name" value="ZINC_FINGER_C2H2_2"/>
    <property type="match status" value="7"/>
</dbReference>
<dbReference type="InterPro" id="IPR036051">
    <property type="entry name" value="KRAB_dom_sf"/>
</dbReference>
<dbReference type="FunFam" id="3.30.160.60:FF:001498">
    <property type="entry name" value="Zinc finger protein 404"/>
    <property type="match status" value="1"/>
</dbReference>
<dbReference type="Pfam" id="PF01352">
    <property type="entry name" value="KRAB"/>
    <property type="match status" value="1"/>
</dbReference>
<keyword evidence="15" id="KW-1185">Reference proteome</keyword>
<comment type="subcellular location">
    <subcellularLocation>
        <location evidence="1">Nucleus</location>
    </subcellularLocation>
</comment>
<dbReference type="GeneID" id="102837992"/>
<feature type="domain" description="KRAB" evidence="14">
    <location>
        <begin position="144"/>
        <end position="224"/>
    </location>
</feature>
<evidence type="ECO:0000256" key="4">
    <source>
        <dbReference type="ARBA" id="ARBA00022737"/>
    </source>
</evidence>
<feature type="compositionally biased region" description="Basic and acidic residues" evidence="12">
    <location>
        <begin position="220"/>
        <end position="230"/>
    </location>
</feature>
<dbReference type="OrthoDB" id="9749989at2759"/>
<keyword evidence="6" id="KW-0862">Zinc</keyword>
<accession>A0A9B0TRU1</accession>
<feature type="domain" description="C2H2-type" evidence="13">
    <location>
        <begin position="297"/>
        <end position="324"/>
    </location>
</feature>
<name>A0A9B0TRU1_CHRAS</name>
<protein>
    <submittedName>
        <fullName evidence="16">Zinc finger protein 709-like</fullName>
    </submittedName>
</protein>
<reference evidence="16" key="1">
    <citation type="submission" date="2025-08" db="UniProtKB">
        <authorList>
            <consortium name="RefSeq"/>
        </authorList>
    </citation>
    <scope>IDENTIFICATION</scope>
    <source>
        <tissue evidence="16">Spleen</tissue>
    </source>
</reference>
<dbReference type="SMART" id="SM00349">
    <property type="entry name" value="KRAB"/>
    <property type="match status" value="1"/>
</dbReference>
<sequence>MPTTLGLLEASGQSLVGTKQVVCCKQMLEMASRVEGCRPTGAHREPAKATVSIVLRGESSSPELVCWGPGTTSLHLPTSQAWCVDQTVFICCQAAQGSAFTPVPLPEVAAWLRDDIHTDVWKLERRDGEFYRERGSSYHKRDSVVVEDVTMVFSQEEWTLLDLAQRKLYKDVMMETYRNLASVVSQNLDDEEKVPSDHTEPTMMQFMNDSAWSSTFGELSRSHGDDDQPKTHRRHLRSKSYECKKCGKAFSEASSLRTHKRTHKGEKPYKCKECGKAFRCSSNLTTHIRTHSGERPYDCKECGKAFTQLSALTTHIRTHTGERPYECKECEKTFSRASSLTKHIRTHSRERPYECKECGKAFSHASSLTTHIRTHTGERPYECKQCGKAFMWSSNLNRHLRTHSGEKPYECKECGKAFSQTSNLIRHVRAHSGGATLCQKWDVSFLLL</sequence>
<comment type="similarity">
    <text evidence="2">Belongs to the krueppel C2H2-type zinc-finger protein family.</text>
</comment>
<dbReference type="Gene3D" id="3.30.160.60">
    <property type="entry name" value="Classic Zinc Finger"/>
    <property type="match status" value="7"/>
</dbReference>
<dbReference type="InterPro" id="IPR050758">
    <property type="entry name" value="Znf_C2H2-type"/>
</dbReference>
<dbReference type="GO" id="GO:0006355">
    <property type="term" value="P:regulation of DNA-templated transcription"/>
    <property type="evidence" value="ECO:0007669"/>
    <property type="project" value="InterPro"/>
</dbReference>
<dbReference type="FunFam" id="3.30.160.60:FF:002254">
    <property type="entry name" value="Zinc finger protein 540"/>
    <property type="match status" value="2"/>
</dbReference>
<evidence type="ECO:0000256" key="7">
    <source>
        <dbReference type="ARBA" id="ARBA00023015"/>
    </source>
</evidence>
<dbReference type="PANTHER" id="PTHR23234:SF10">
    <property type="entry name" value="RIKEN CDNA 6720489N17 GENE-RELATED"/>
    <property type="match status" value="1"/>
</dbReference>
<keyword evidence="5 11" id="KW-0863">Zinc-finger</keyword>
<dbReference type="AlphaFoldDB" id="A0A9B0TRU1"/>
<evidence type="ECO:0000259" key="14">
    <source>
        <dbReference type="PROSITE" id="PS50805"/>
    </source>
</evidence>
<keyword evidence="8" id="KW-0238">DNA-binding</keyword>
<dbReference type="GO" id="GO:0008270">
    <property type="term" value="F:zinc ion binding"/>
    <property type="evidence" value="ECO:0007669"/>
    <property type="project" value="UniProtKB-KW"/>
</dbReference>
<evidence type="ECO:0000256" key="3">
    <source>
        <dbReference type="ARBA" id="ARBA00022723"/>
    </source>
</evidence>
<evidence type="ECO:0000256" key="2">
    <source>
        <dbReference type="ARBA" id="ARBA00006991"/>
    </source>
</evidence>
<evidence type="ECO:0000313" key="16">
    <source>
        <dbReference type="RefSeq" id="XP_006869122.1"/>
    </source>
</evidence>
<dbReference type="SUPFAM" id="SSF57667">
    <property type="entry name" value="beta-beta-alpha zinc fingers"/>
    <property type="match status" value="4"/>
</dbReference>
<dbReference type="FunFam" id="3.30.160.60:FF:000240">
    <property type="entry name" value="Zinc finger protein 250"/>
    <property type="match status" value="1"/>
</dbReference>
<feature type="domain" description="C2H2-type" evidence="13">
    <location>
        <begin position="241"/>
        <end position="268"/>
    </location>
</feature>
<feature type="region of interest" description="Disordered" evidence="12">
    <location>
        <begin position="215"/>
        <end position="236"/>
    </location>
</feature>
<keyword evidence="3" id="KW-0479">Metal-binding</keyword>
<evidence type="ECO:0000256" key="11">
    <source>
        <dbReference type="PROSITE-ProRule" id="PRU00042"/>
    </source>
</evidence>
<dbReference type="FunFam" id="3.30.160.60:FF:000495">
    <property type="entry name" value="zinc finger protein 668"/>
    <property type="match status" value="1"/>
</dbReference>
<feature type="domain" description="C2H2-type" evidence="13">
    <location>
        <begin position="353"/>
        <end position="380"/>
    </location>
</feature>
<evidence type="ECO:0000256" key="8">
    <source>
        <dbReference type="ARBA" id="ARBA00023125"/>
    </source>
</evidence>
<dbReference type="FunFam" id="3.30.160.60:FF:000450">
    <property type="entry name" value="PR domain zinc finger protein 14"/>
    <property type="match status" value="1"/>
</dbReference>
<organism evidence="15 16">
    <name type="scientific">Chrysochloris asiatica</name>
    <name type="common">Cape golden mole</name>
    <dbReference type="NCBI Taxonomy" id="185453"/>
    <lineage>
        <taxon>Eukaryota</taxon>
        <taxon>Metazoa</taxon>
        <taxon>Chordata</taxon>
        <taxon>Craniata</taxon>
        <taxon>Vertebrata</taxon>
        <taxon>Euteleostomi</taxon>
        <taxon>Mammalia</taxon>
        <taxon>Eutheria</taxon>
        <taxon>Afrotheria</taxon>
        <taxon>Chrysochloridae</taxon>
        <taxon>Chrysochlorinae</taxon>
        <taxon>Chrysochloris</taxon>
    </lineage>
</organism>
<keyword evidence="10" id="KW-0539">Nucleus</keyword>
<dbReference type="Pfam" id="PF13465">
    <property type="entry name" value="zf-H2C2_2"/>
    <property type="match status" value="1"/>
</dbReference>
<dbReference type="Gene3D" id="6.10.140.140">
    <property type="match status" value="1"/>
</dbReference>
<gene>
    <name evidence="16" type="primary">LOC102837992</name>
</gene>
<feature type="domain" description="C2H2-type" evidence="13">
    <location>
        <begin position="269"/>
        <end position="296"/>
    </location>
</feature>
<dbReference type="CDD" id="cd07765">
    <property type="entry name" value="KRAB_A-box"/>
    <property type="match status" value="1"/>
</dbReference>
<dbReference type="PROSITE" id="PS50805">
    <property type="entry name" value="KRAB"/>
    <property type="match status" value="1"/>
</dbReference>
<evidence type="ECO:0000313" key="15">
    <source>
        <dbReference type="Proteomes" id="UP000504623"/>
    </source>
</evidence>
<dbReference type="InterPro" id="IPR036236">
    <property type="entry name" value="Znf_C2H2_sf"/>
</dbReference>
<evidence type="ECO:0000256" key="6">
    <source>
        <dbReference type="ARBA" id="ARBA00022833"/>
    </source>
</evidence>